<evidence type="ECO:0000256" key="1">
    <source>
        <dbReference type="SAM" id="MobiDB-lite"/>
    </source>
</evidence>
<accession>D8Q392</accession>
<feature type="compositionally biased region" description="Pro residues" evidence="1">
    <location>
        <begin position="17"/>
        <end position="28"/>
    </location>
</feature>
<dbReference type="HOGENOM" id="CLU_2074491_0_0_1"/>
<gene>
    <name evidence="2" type="ORF">SCHCODRAFT_84932</name>
</gene>
<sequence length="118" mass="13084">MPSNGPSRRSARLKGQPAPPPPSPPLAAPPKKRVKRRHIRSSEDVEQGGILRNMPLDIIYEVISHLRHRKKVESTAKHGQTQPWQPIATNGIIRSQTGSLTGHAWSATPRRANRCIVL</sequence>
<dbReference type="EMBL" id="GL377305">
    <property type="protein sequence ID" value="EFI98270.1"/>
    <property type="molecule type" value="Genomic_DNA"/>
</dbReference>
<evidence type="ECO:0000313" key="3">
    <source>
        <dbReference type="Proteomes" id="UP000007431"/>
    </source>
</evidence>
<dbReference type="RefSeq" id="XP_003033173.1">
    <property type="nucleotide sequence ID" value="XM_003033127.1"/>
</dbReference>
<organism evidence="3">
    <name type="scientific">Schizophyllum commune (strain H4-8 / FGSC 9210)</name>
    <name type="common">Split gill fungus</name>
    <dbReference type="NCBI Taxonomy" id="578458"/>
    <lineage>
        <taxon>Eukaryota</taxon>
        <taxon>Fungi</taxon>
        <taxon>Dikarya</taxon>
        <taxon>Basidiomycota</taxon>
        <taxon>Agaricomycotina</taxon>
        <taxon>Agaricomycetes</taxon>
        <taxon>Agaricomycetidae</taxon>
        <taxon>Agaricales</taxon>
        <taxon>Schizophyllaceae</taxon>
        <taxon>Schizophyllum</taxon>
    </lineage>
</organism>
<feature type="compositionally biased region" description="Basic residues" evidence="1">
    <location>
        <begin position="30"/>
        <end position="39"/>
    </location>
</feature>
<reference evidence="2 3" key="1">
    <citation type="journal article" date="2010" name="Nat. Biotechnol.">
        <title>Genome sequence of the model mushroom Schizophyllum commune.</title>
        <authorList>
            <person name="Ohm R.A."/>
            <person name="de Jong J.F."/>
            <person name="Lugones L.G."/>
            <person name="Aerts A."/>
            <person name="Kothe E."/>
            <person name="Stajich J.E."/>
            <person name="de Vries R.P."/>
            <person name="Record E."/>
            <person name="Levasseur A."/>
            <person name="Baker S.E."/>
            <person name="Bartholomew K.A."/>
            <person name="Coutinho P.M."/>
            <person name="Erdmann S."/>
            <person name="Fowler T.J."/>
            <person name="Gathman A.C."/>
            <person name="Lombard V."/>
            <person name="Henrissat B."/>
            <person name="Knabe N."/>
            <person name="Kuees U."/>
            <person name="Lilly W.W."/>
            <person name="Lindquist E."/>
            <person name="Lucas S."/>
            <person name="Magnuson J.K."/>
            <person name="Piumi F."/>
            <person name="Raudaskoski M."/>
            <person name="Salamov A."/>
            <person name="Schmutz J."/>
            <person name="Schwarze F.W.M.R."/>
            <person name="vanKuyk P.A."/>
            <person name="Horton J.S."/>
            <person name="Grigoriev I.V."/>
            <person name="Woesten H.A.B."/>
        </authorList>
    </citation>
    <scope>NUCLEOTIDE SEQUENCE [LARGE SCALE GENOMIC DNA]</scope>
    <source>
        <strain evidence="3">H4-8 / FGSC 9210</strain>
    </source>
</reference>
<keyword evidence="3" id="KW-1185">Reference proteome</keyword>
<evidence type="ECO:0000313" key="2">
    <source>
        <dbReference type="EMBL" id="EFI98270.1"/>
    </source>
</evidence>
<proteinExistence type="predicted"/>
<feature type="region of interest" description="Disordered" evidence="1">
    <location>
        <begin position="1"/>
        <end position="46"/>
    </location>
</feature>
<dbReference type="KEGG" id="scm:SCHCO_02617808"/>
<name>D8Q392_SCHCM</name>
<dbReference type="InParanoid" id="D8Q392"/>
<dbReference type="Proteomes" id="UP000007431">
    <property type="component" value="Unassembled WGS sequence"/>
</dbReference>
<dbReference type="AlphaFoldDB" id="D8Q392"/>
<dbReference type="VEuPathDB" id="FungiDB:SCHCODRAFT_02617808"/>
<protein>
    <submittedName>
        <fullName evidence="2">Expressed protein</fullName>
    </submittedName>
</protein>
<dbReference type="GeneID" id="9595196"/>